<dbReference type="AlphaFoldDB" id="A0A9W6IJY5"/>
<sequence>MKNGIWQARLDDLDQPLHRIFPVWLLEEALRLKRLTLVKPSLWADPREDPCTNFVLTSQSNPRRPQQELAAYLAPCWAQCWSYEENSDVLLRAYSRVVLDPISKRNTDPAGEGVWVTTTARKLIGAMINWVEALPGHHFFLGRVIYEEEAFFGQSLANRLSRSEGPRFFSTPEGRAESLFVKRSIFRHEDEVRLLCVGNGRLDSGDKLKTMPIDPNDVFTEIRFDPRLMRFESRERQERIRGLGYSGKIVEDESYTKALTIIPMAGEWDDPPA</sequence>
<gene>
    <name evidence="1" type="ORF">GCM10017621_00280</name>
</gene>
<comment type="caution">
    <text evidence="1">The sequence shown here is derived from an EMBL/GenBank/DDBJ whole genome shotgun (WGS) entry which is preliminary data.</text>
</comment>
<proteinExistence type="predicted"/>
<name>A0A9W6IJY5_9PROT</name>
<accession>A0A9W6IJY5</accession>
<reference evidence="1" key="2">
    <citation type="submission" date="2023-01" db="EMBL/GenBank/DDBJ databases">
        <authorList>
            <person name="Sun Q."/>
            <person name="Evtushenko L."/>
        </authorList>
    </citation>
    <scope>NUCLEOTIDE SEQUENCE</scope>
    <source>
        <strain evidence="1">VKM B-1513</strain>
    </source>
</reference>
<evidence type="ECO:0000313" key="2">
    <source>
        <dbReference type="Proteomes" id="UP001143486"/>
    </source>
</evidence>
<dbReference type="EMBL" id="BSFE01000001">
    <property type="protein sequence ID" value="GLK50520.1"/>
    <property type="molecule type" value="Genomic_DNA"/>
</dbReference>
<organism evidence="1 2">
    <name type="scientific">Maricaulis virginensis</name>
    <dbReference type="NCBI Taxonomy" id="144022"/>
    <lineage>
        <taxon>Bacteria</taxon>
        <taxon>Pseudomonadati</taxon>
        <taxon>Pseudomonadota</taxon>
        <taxon>Alphaproteobacteria</taxon>
        <taxon>Maricaulales</taxon>
        <taxon>Maricaulaceae</taxon>
        <taxon>Maricaulis</taxon>
    </lineage>
</organism>
<reference evidence="1" key="1">
    <citation type="journal article" date="2014" name="Int. J. Syst. Evol. Microbiol.">
        <title>Complete genome sequence of Corynebacterium casei LMG S-19264T (=DSM 44701T), isolated from a smear-ripened cheese.</title>
        <authorList>
            <consortium name="US DOE Joint Genome Institute (JGI-PGF)"/>
            <person name="Walter F."/>
            <person name="Albersmeier A."/>
            <person name="Kalinowski J."/>
            <person name="Ruckert C."/>
        </authorList>
    </citation>
    <scope>NUCLEOTIDE SEQUENCE</scope>
    <source>
        <strain evidence="1">VKM B-1513</strain>
    </source>
</reference>
<evidence type="ECO:0000313" key="1">
    <source>
        <dbReference type="EMBL" id="GLK50520.1"/>
    </source>
</evidence>
<protein>
    <submittedName>
        <fullName evidence="1">Uncharacterized protein</fullName>
    </submittedName>
</protein>
<keyword evidence="2" id="KW-1185">Reference proteome</keyword>
<dbReference type="RefSeq" id="WP_271184921.1">
    <property type="nucleotide sequence ID" value="NZ_BSFE01000001.1"/>
</dbReference>
<dbReference type="Proteomes" id="UP001143486">
    <property type="component" value="Unassembled WGS sequence"/>
</dbReference>